<dbReference type="Pfam" id="PF00566">
    <property type="entry name" value="RabGAP-TBC"/>
    <property type="match status" value="1"/>
</dbReference>
<feature type="domain" description="Rab-GAP TBC" evidence="1">
    <location>
        <begin position="83"/>
        <end position="182"/>
    </location>
</feature>
<dbReference type="Proteomes" id="UP000604046">
    <property type="component" value="Unassembled WGS sequence"/>
</dbReference>
<evidence type="ECO:0000259" key="1">
    <source>
        <dbReference type="Pfam" id="PF00566"/>
    </source>
</evidence>
<proteinExistence type="predicted"/>
<dbReference type="EMBL" id="CAJNDS010000156">
    <property type="protein sequence ID" value="CAE6971478.1"/>
    <property type="molecule type" value="Genomic_DNA"/>
</dbReference>
<evidence type="ECO:0000313" key="3">
    <source>
        <dbReference type="Proteomes" id="UP000604046"/>
    </source>
</evidence>
<name>A0A812I3W7_9DINO</name>
<reference evidence="2" key="1">
    <citation type="submission" date="2021-02" db="EMBL/GenBank/DDBJ databases">
        <authorList>
            <person name="Dougan E. K."/>
            <person name="Rhodes N."/>
            <person name="Thang M."/>
            <person name="Chan C."/>
        </authorList>
    </citation>
    <scope>NUCLEOTIDE SEQUENCE</scope>
</reference>
<gene>
    <name evidence="2" type="ORF">SNAT2548_LOCUS2597</name>
</gene>
<organism evidence="2 3">
    <name type="scientific">Symbiodinium natans</name>
    <dbReference type="NCBI Taxonomy" id="878477"/>
    <lineage>
        <taxon>Eukaryota</taxon>
        <taxon>Sar</taxon>
        <taxon>Alveolata</taxon>
        <taxon>Dinophyceae</taxon>
        <taxon>Suessiales</taxon>
        <taxon>Symbiodiniaceae</taxon>
        <taxon>Symbiodinium</taxon>
    </lineage>
</organism>
<sequence>MAQTCAGDPQASAASLGPRTYPPYSARWAKRFGGPTDVPYGHFRQASESLHADVVAKIEVALDLPPTDLRVERPPVERLRLPSEPFFAEAESRSKVASVLRAFACWQQVGYHPELAQLAVHIMCVVGEERATFQALVSVYRMYQLRDYFQGPNTEEALWRDAARIWDAARLKFPDLACAFVRFNQMEQFQSTVVSLLSTLLTETYSPARQGFEHHVRLLHFLLLPAGRYYAQNPRAQLRRLVLYIMARHENAFMQCSSESQVAAMAKEIEHFVQVDDILLEMLHRMHRFQGNNGMWPSALMAGLGAFVAQDISSPLGLGAHVLGTFAGAVAGFAYGAWKSAQWTAEDGGMYRAVGHGVLNAAEQSIDKMKSKAARAVGLS</sequence>
<protein>
    <recommendedName>
        <fullName evidence="1">Rab-GAP TBC domain-containing protein</fullName>
    </recommendedName>
</protein>
<dbReference type="Gene3D" id="1.10.8.270">
    <property type="entry name" value="putative rabgap domain of human tbc1 domain family member 14 like domains"/>
    <property type="match status" value="1"/>
</dbReference>
<evidence type="ECO:0000313" key="2">
    <source>
        <dbReference type="EMBL" id="CAE6971478.1"/>
    </source>
</evidence>
<accession>A0A812I3W7</accession>
<dbReference type="InterPro" id="IPR000195">
    <property type="entry name" value="Rab-GAP-TBC_dom"/>
</dbReference>
<comment type="caution">
    <text evidence="2">The sequence shown here is derived from an EMBL/GenBank/DDBJ whole genome shotgun (WGS) entry which is preliminary data.</text>
</comment>
<keyword evidence="3" id="KW-1185">Reference proteome</keyword>
<dbReference type="AlphaFoldDB" id="A0A812I3W7"/>